<dbReference type="PANTHER" id="PTHR23028">
    <property type="entry name" value="ACETYLTRANSFERASE"/>
    <property type="match status" value="1"/>
</dbReference>
<name>A0A172QA04_9STRE</name>
<keyword evidence="11" id="KW-1185">Reference proteome</keyword>
<dbReference type="GO" id="GO:0016747">
    <property type="term" value="F:acyltransferase activity, transferring groups other than amino-acyl groups"/>
    <property type="evidence" value="ECO:0007669"/>
    <property type="project" value="InterPro"/>
</dbReference>
<evidence type="ECO:0000256" key="8">
    <source>
        <dbReference type="SAM" id="Phobius"/>
    </source>
</evidence>
<feature type="transmembrane region" description="Helical" evidence="8">
    <location>
        <begin position="370"/>
        <end position="389"/>
    </location>
</feature>
<dbReference type="AlphaFoldDB" id="A0A172QA04"/>
<keyword evidence="4 8" id="KW-0812">Transmembrane</keyword>
<evidence type="ECO:0000256" key="1">
    <source>
        <dbReference type="ARBA" id="ARBA00004651"/>
    </source>
</evidence>
<gene>
    <name evidence="10" type="ORF">A0O21_10055</name>
</gene>
<dbReference type="OrthoDB" id="9796461at2"/>
<dbReference type="Gene3D" id="3.40.50.1110">
    <property type="entry name" value="SGNH hydrolase"/>
    <property type="match status" value="1"/>
</dbReference>
<keyword evidence="3 10" id="KW-0808">Transferase</keyword>
<dbReference type="RefSeq" id="WP_067064786.1">
    <property type="nucleotide sequence ID" value="NZ_CP014699.1"/>
</dbReference>
<dbReference type="InterPro" id="IPR050879">
    <property type="entry name" value="Acyltransferase_3"/>
</dbReference>
<dbReference type="EMBL" id="CP014699">
    <property type="protein sequence ID" value="AND80296.1"/>
    <property type="molecule type" value="Genomic_DNA"/>
</dbReference>
<evidence type="ECO:0000313" key="11">
    <source>
        <dbReference type="Proteomes" id="UP000077317"/>
    </source>
</evidence>
<sequence>MRIKWFSLIRISGLLLVLLYHFFKNTFSGGFIGVDIFFTFSGYLITALLIDEYAKNKHIDLIGFFRRRFYRIVPPLVLMILCTIPFVYLVRSDFIAGIGRQIAGAVGFTTNFYEIITGGNYETQFIPHLFVHTWSLAIEVHFYIIWGILVWWLARQGYDKNKLRSFIFVLSAALFALSFGSMFVRAFFVDNVSSVYFSTLSHTFPFFLGAMAATVSGVSETTARFKRNSRLWSARRALSVMAGSFSLLLLLSLLLDFNSLITYLFGFFLASFFTVLMIYSARVLHDKTPDLKEPLIITFLADISYGMYLFHWPFYIIFSQLLPNSLAVLLTVFFSLVFSVLSYYIIEPFIAGKSVRLLGIDFDLTPYKKWLYGSAGFLALVTLVTIIIAPNVGAFERELTVNSLKQAQTNLERTHTLAAGDATALSDVMVIGDSVALRSSDAFTSLLPEAQLDASVSRDFDDAFTIFQNHLTSNTLSRIVVLAVGVNALDHYQEDIQQFIDALPDGYRLVLVTPYNSKDITQVSEVRDYELQLSKTYDYLTVADWYQAAVDNPAIWNGTDGVHYSDANDQGANLYVETIQKAIQKAAKQPAKGESE</sequence>
<evidence type="ECO:0000259" key="9">
    <source>
        <dbReference type="Pfam" id="PF01757"/>
    </source>
</evidence>
<keyword evidence="2" id="KW-1003">Cell membrane</keyword>
<organism evidence="10 11">
    <name type="scientific">Streptococcus pantholopis</name>
    <dbReference type="NCBI Taxonomy" id="1811193"/>
    <lineage>
        <taxon>Bacteria</taxon>
        <taxon>Bacillati</taxon>
        <taxon>Bacillota</taxon>
        <taxon>Bacilli</taxon>
        <taxon>Lactobacillales</taxon>
        <taxon>Streptococcaceae</taxon>
        <taxon>Streptococcus</taxon>
    </lineage>
</organism>
<keyword evidence="7 10" id="KW-0012">Acyltransferase</keyword>
<feature type="transmembrane region" description="Helical" evidence="8">
    <location>
        <begin position="296"/>
        <end position="318"/>
    </location>
</feature>
<proteinExistence type="predicted"/>
<evidence type="ECO:0000313" key="10">
    <source>
        <dbReference type="EMBL" id="AND80296.1"/>
    </source>
</evidence>
<protein>
    <submittedName>
        <fullName evidence="10">Acyltransferase</fullName>
    </submittedName>
</protein>
<reference evidence="11" key="2">
    <citation type="submission" date="2016-03" db="EMBL/GenBank/DDBJ databases">
        <title>Streptococcus antelopensis sp. nov., isolated from the feces of the Tibetan antelope (Pantholops hodgsonii) in Hoh Xil National Nature Reserve, Qinghai, China.</title>
        <authorList>
            <person name="Bai X."/>
        </authorList>
    </citation>
    <scope>NUCLEOTIDE SEQUENCE [LARGE SCALE GENOMIC DNA]</scope>
    <source>
        <strain evidence="11">TA 26</strain>
    </source>
</reference>
<dbReference type="Proteomes" id="UP000077317">
    <property type="component" value="Chromosome"/>
</dbReference>
<evidence type="ECO:0000256" key="7">
    <source>
        <dbReference type="ARBA" id="ARBA00023315"/>
    </source>
</evidence>
<feature type="domain" description="Acyltransferase 3" evidence="9">
    <location>
        <begin position="4"/>
        <end position="343"/>
    </location>
</feature>
<dbReference type="InterPro" id="IPR036514">
    <property type="entry name" value="SGNH_hydro_sf"/>
</dbReference>
<feature type="transmembrane region" description="Helical" evidence="8">
    <location>
        <begin position="134"/>
        <end position="154"/>
    </location>
</feature>
<feature type="transmembrane region" description="Helical" evidence="8">
    <location>
        <begin position="7"/>
        <end position="23"/>
    </location>
</feature>
<dbReference type="PANTHER" id="PTHR23028:SF53">
    <property type="entry name" value="ACYL_TRANSF_3 DOMAIN-CONTAINING PROTEIN"/>
    <property type="match status" value="1"/>
</dbReference>
<dbReference type="Pfam" id="PF01757">
    <property type="entry name" value="Acyl_transf_3"/>
    <property type="match status" value="1"/>
</dbReference>
<feature type="transmembrane region" description="Helical" evidence="8">
    <location>
        <begin position="194"/>
        <end position="216"/>
    </location>
</feature>
<comment type="subcellular location">
    <subcellularLocation>
        <location evidence="1">Cell membrane</location>
        <topology evidence="1">Multi-pass membrane protein</topology>
    </subcellularLocation>
</comment>
<dbReference type="InterPro" id="IPR002656">
    <property type="entry name" value="Acyl_transf_3_dom"/>
</dbReference>
<keyword evidence="6 8" id="KW-0472">Membrane</keyword>
<dbReference type="SUPFAM" id="SSF52266">
    <property type="entry name" value="SGNH hydrolase"/>
    <property type="match status" value="1"/>
</dbReference>
<evidence type="ECO:0000256" key="5">
    <source>
        <dbReference type="ARBA" id="ARBA00022989"/>
    </source>
</evidence>
<dbReference type="GO" id="GO:0005886">
    <property type="term" value="C:plasma membrane"/>
    <property type="evidence" value="ECO:0007669"/>
    <property type="project" value="UniProtKB-SubCell"/>
</dbReference>
<dbReference type="KEGG" id="spat:A0O21_10055"/>
<dbReference type="STRING" id="1811193.A0O21_10055"/>
<keyword evidence="5 8" id="KW-1133">Transmembrane helix</keyword>
<feature type="transmembrane region" description="Helical" evidence="8">
    <location>
        <begin position="324"/>
        <end position="346"/>
    </location>
</feature>
<feature type="transmembrane region" description="Helical" evidence="8">
    <location>
        <begin position="166"/>
        <end position="188"/>
    </location>
</feature>
<evidence type="ECO:0000256" key="6">
    <source>
        <dbReference type="ARBA" id="ARBA00023136"/>
    </source>
</evidence>
<evidence type="ECO:0000256" key="2">
    <source>
        <dbReference type="ARBA" id="ARBA00022475"/>
    </source>
</evidence>
<accession>A0A172QA04</accession>
<reference evidence="10 11" key="1">
    <citation type="journal article" date="2016" name="Int. J. Syst. Evol. Microbiol.">
        <title>Streptococcuspantholopis sp. nov., isolated from faeces of the Tibetan antelope (Pantholops hodgsonii).</title>
        <authorList>
            <person name="Bai X."/>
            <person name="Xiong Y."/>
            <person name="Lu S."/>
            <person name="Jin D."/>
            <person name="Lai X."/>
            <person name="Yang J."/>
            <person name="Niu L."/>
            <person name="Hu S."/>
            <person name="Meng X."/>
            <person name="Pu J."/>
            <person name="Ye C."/>
            <person name="Xu J."/>
        </authorList>
    </citation>
    <scope>NUCLEOTIDE SEQUENCE [LARGE SCALE GENOMIC DNA]</scope>
    <source>
        <strain evidence="10 11">TA 26</strain>
    </source>
</reference>
<feature type="transmembrane region" description="Helical" evidence="8">
    <location>
        <begin position="29"/>
        <end position="49"/>
    </location>
</feature>
<feature type="transmembrane region" description="Helical" evidence="8">
    <location>
        <begin position="237"/>
        <end position="255"/>
    </location>
</feature>
<feature type="transmembrane region" description="Helical" evidence="8">
    <location>
        <begin position="69"/>
        <end position="90"/>
    </location>
</feature>
<feature type="transmembrane region" description="Helical" evidence="8">
    <location>
        <begin position="261"/>
        <end position="284"/>
    </location>
</feature>
<evidence type="ECO:0000256" key="3">
    <source>
        <dbReference type="ARBA" id="ARBA00022679"/>
    </source>
</evidence>
<dbReference type="GO" id="GO:0009103">
    <property type="term" value="P:lipopolysaccharide biosynthetic process"/>
    <property type="evidence" value="ECO:0007669"/>
    <property type="project" value="TreeGrafter"/>
</dbReference>
<evidence type="ECO:0000256" key="4">
    <source>
        <dbReference type="ARBA" id="ARBA00022692"/>
    </source>
</evidence>